<evidence type="ECO:0000313" key="5">
    <source>
        <dbReference type="EMBL" id="TCD61394.1"/>
    </source>
</evidence>
<accession>A0A4R0RGC4</accession>
<feature type="compositionally biased region" description="Polar residues" evidence="3">
    <location>
        <begin position="131"/>
        <end position="150"/>
    </location>
</feature>
<proteinExistence type="predicted"/>
<keyword evidence="6" id="KW-1185">Reference proteome</keyword>
<dbReference type="PANTHER" id="PTHR10194">
    <property type="entry name" value="RAS GTPASE-ACTIVATING PROTEINS"/>
    <property type="match status" value="1"/>
</dbReference>
<keyword evidence="2" id="KW-0597">Phosphoprotein</keyword>
<dbReference type="OrthoDB" id="28245at2759"/>
<dbReference type="InterPro" id="IPR036865">
    <property type="entry name" value="CRAL-TRIO_dom_sf"/>
</dbReference>
<dbReference type="PROSITE" id="PS00509">
    <property type="entry name" value="RAS_GTPASE_ACTIV_1"/>
    <property type="match status" value="1"/>
</dbReference>
<dbReference type="Gene3D" id="3.40.525.10">
    <property type="entry name" value="CRAL-TRIO lipid binding domain"/>
    <property type="match status" value="1"/>
</dbReference>
<dbReference type="SMART" id="SM00323">
    <property type="entry name" value="RasGAP"/>
    <property type="match status" value="1"/>
</dbReference>
<dbReference type="InterPro" id="IPR008936">
    <property type="entry name" value="Rho_GTPase_activation_prot"/>
</dbReference>
<organism evidence="5 6">
    <name type="scientific">Steccherinum ochraceum</name>
    <dbReference type="NCBI Taxonomy" id="92696"/>
    <lineage>
        <taxon>Eukaryota</taxon>
        <taxon>Fungi</taxon>
        <taxon>Dikarya</taxon>
        <taxon>Basidiomycota</taxon>
        <taxon>Agaricomycotina</taxon>
        <taxon>Agaricomycetes</taxon>
        <taxon>Polyporales</taxon>
        <taxon>Steccherinaceae</taxon>
        <taxon>Steccherinum</taxon>
    </lineage>
</organism>
<dbReference type="PROSITE" id="PS50018">
    <property type="entry name" value="RAS_GTPASE_ACTIV_2"/>
    <property type="match status" value="1"/>
</dbReference>
<dbReference type="Proteomes" id="UP000292702">
    <property type="component" value="Unassembled WGS sequence"/>
</dbReference>
<dbReference type="SUPFAM" id="SSF48350">
    <property type="entry name" value="GTPase activation domain, GAP"/>
    <property type="match status" value="1"/>
</dbReference>
<dbReference type="InterPro" id="IPR039360">
    <property type="entry name" value="Ras_GTPase"/>
</dbReference>
<dbReference type="GO" id="GO:0005096">
    <property type="term" value="F:GTPase activator activity"/>
    <property type="evidence" value="ECO:0007669"/>
    <property type="project" value="UniProtKB-KW"/>
</dbReference>
<dbReference type="InterPro" id="IPR016024">
    <property type="entry name" value="ARM-type_fold"/>
</dbReference>
<feature type="region of interest" description="Disordered" evidence="3">
    <location>
        <begin position="249"/>
        <end position="299"/>
    </location>
</feature>
<dbReference type="InterPro" id="IPR001936">
    <property type="entry name" value="RasGAP_dom"/>
</dbReference>
<feature type="domain" description="Ras-GAP" evidence="4">
    <location>
        <begin position="1441"/>
        <end position="1632"/>
    </location>
</feature>
<reference evidence="5 6" key="1">
    <citation type="submission" date="2018-11" db="EMBL/GenBank/DDBJ databases">
        <title>Genome assembly of Steccherinum ochraceum LE-BIN_3174, the white-rot fungus of the Steccherinaceae family (The Residual Polyporoid clade, Polyporales, Basidiomycota).</title>
        <authorList>
            <person name="Fedorova T.V."/>
            <person name="Glazunova O.A."/>
            <person name="Landesman E.O."/>
            <person name="Moiseenko K.V."/>
            <person name="Psurtseva N.V."/>
            <person name="Savinova O.S."/>
            <person name="Shakhova N.V."/>
            <person name="Tyazhelova T.V."/>
            <person name="Vasina D.V."/>
        </authorList>
    </citation>
    <scope>NUCLEOTIDE SEQUENCE [LARGE SCALE GENOMIC DNA]</scope>
    <source>
        <strain evidence="5 6">LE-BIN_3174</strain>
    </source>
</reference>
<dbReference type="Gene3D" id="2.30.29.30">
    <property type="entry name" value="Pleckstrin-homology domain (PH domain)/Phosphotyrosine-binding domain (PTB)"/>
    <property type="match status" value="1"/>
</dbReference>
<dbReference type="STRING" id="92696.A0A4R0RGC4"/>
<evidence type="ECO:0000259" key="4">
    <source>
        <dbReference type="PROSITE" id="PS50018"/>
    </source>
</evidence>
<dbReference type="SUPFAM" id="SSF48371">
    <property type="entry name" value="ARM repeat"/>
    <property type="match status" value="1"/>
</dbReference>
<dbReference type="InterPro" id="IPR011993">
    <property type="entry name" value="PH-like_dom_sf"/>
</dbReference>
<dbReference type="Pfam" id="PF00616">
    <property type="entry name" value="RasGAP"/>
    <property type="match status" value="1"/>
</dbReference>
<evidence type="ECO:0000256" key="1">
    <source>
        <dbReference type="ARBA" id="ARBA00022468"/>
    </source>
</evidence>
<name>A0A4R0RGC4_9APHY</name>
<evidence type="ECO:0000256" key="2">
    <source>
        <dbReference type="ARBA" id="ARBA00022553"/>
    </source>
</evidence>
<feature type="compositionally biased region" description="Low complexity" evidence="3">
    <location>
        <begin position="112"/>
        <end position="130"/>
    </location>
</feature>
<dbReference type="EMBL" id="RWJN01000471">
    <property type="protein sequence ID" value="TCD61394.1"/>
    <property type="molecule type" value="Genomic_DNA"/>
</dbReference>
<dbReference type="Gene3D" id="1.10.506.10">
    <property type="entry name" value="GTPase Activation - p120gap, domain 1"/>
    <property type="match status" value="2"/>
</dbReference>
<feature type="region of interest" description="Disordered" evidence="3">
    <location>
        <begin position="112"/>
        <end position="150"/>
    </location>
</feature>
<comment type="caution">
    <text evidence="5">The sequence shown here is derived from an EMBL/GenBank/DDBJ whole genome shotgun (WGS) entry which is preliminary data.</text>
</comment>
<feature type="compositionally biased region" description="Polar residues" evidence="3">
    <location>
        <begin position="249"/>
        <end position="266"/>
    </location>
</feature>
<keyword evidence="1" id="KW-0343">GTPase activation</keyword>
<dbReference type="InterPro" id="IPR023152">
    <property type="entry name" value="RasGAP_CS"/>
</dbReference>
<evidence type="ECO:0000313" key="6">
    <source>
        <dbReference type="Proteomes" id="UP000292702"/>
    </source>
</evidence>
<gene>
    <name evidence="5" type="primary">IRA2</name>
    <name evidence="5" type="ORF">EIP91_008515</name>
</gene>
<feature type="compositionally biased region" description="Low complexity" evidence="3">
    <location>
        <begin position="270"/>
        <end position="279"/>
    </location>
</feature>
<sequence length="2838" mass="314918">MRGGGGSIRKGKNAVEVMLTSAKEATREQALAVSGEGKETAISCSLLSAGVQDPLDVVLDVLHLVDSGDNAHSVDLPASRTVITSHHALLPLSGNPIPPTYTRPAILAHAPSLSSSSSSIDSTSNGSNHSVSGQSPLNSSSNLPYGSSNVPATPQQRIVHVLVNRLKNKLPSHAGTSLADLEDDEAIQQTIETLVDLSKDSLDIIAWAVAELLDKLAKSSDGNGFASIDVLQSQLFCLKVLSVAMASRLSPSGSDDTRPNSRSGKGSTDPASAASIHSSSSRRRPTPSERTGQTTLSGSNLPALDDNCARYVLSVMIVFLRQTAPPHRRLMSSANLNFNASYHDFESVDATEASVSFDSFGGQSALPKPAAQVRRRFSFKHSNSSLRSADTPSVISSSAEALRSLEYEKTSAIVSNSMISLSSLIAKVAGNIVYNLSASNWPVVFSRIKNRIYFLASTHDDDPDIIDLQLLTHCSLDRARLLQSLQELSSLLVNMRREAQAALSSPLRNAVWSWIENNPEEFNECMHSHRKLEGAPERVFDLLYELADTADKPAVWPALTALMCISPDRVKNEYNQSNSHAHAHGLARLTASRKERYFAAEIVKTMTTQPKLLEVAMICALDICRAASRVDPSSEREVPLISLATDIAHEVKSVLLQWGSAQKPFWDYQDEIDVALIGDALVTIFRFLPTSEAVPVFVKCMEPEMSDAVKICAVKACITLLTEASRLPWQHPLDEIKAVLATRVHAVLSHAVLRRSEIDAQGSIKKPAFRPKAKRYTSETMPDRELLSLAALALFRADYSWYLAVLNPKESHIWIPYCLELYQVPGDFVVKMSLNRTFGHGIDYIASYPMDHPKFLLYSGWMGLTTSAVLAAVCNNLIYCRTDLKAQRMHINMALEMMYRMTRTLPTHMDHVRVEREKIPSLAIAEIAFLVSVTSADRNVSAMACTGLRLIALAERQRPSPSYAALDDEERVQRFPAYEQLGGDQKGALLGRVAHQKRIRKLMRQIKLPSPVHMAVWQECYWRWIALNEMAIRMSFDGSEDLSHVPVGDKSLSMEERHAQWQNLTLFMAAFGAVGSKDSHDSSSLAALIPSEYLPDQMRVLRDPQDLLTIFLTEIVNLLVSESVQARDVAREALGAELSPRLYTRILKELETVLHQVSEGETIDWSSLQTFLEQALSIVTTIASNMSSVDDFNLSSMLQTLVSLIVKDSDDPTPIYRLKLKFCALCDTVFDPAMTVVSQEECIARQNIVDHMVEWVQKPESENGDEYLRIVRELNLATLKTVVRLLDRLQLRSAENTSAEDANHVVSRMFIRYSLFLTNVWDYMREDGHVPDDQVSEVSGNTMAQHRDPEHRELIIQGLTSLVTANTEFGVKHCLPKAFGVDPLKQVLYAHVFARVLGKGIKLNPKEDTTNSNKQSKLCEIVKGQDTALVLAICEVCPASEVNQIISVLLNVFDTRSSLMNLMKAMVDKEISRAESDNSLFRGNSTYTRFLSAFAKLYGYNYLRSLIDPLLKSMTSAPEGKSYEIDPSRASEQDIMQNQKAVEFVAGTFLEIITSSVPAFPSMFRELCAYIVKVVNEVWPHSKFAALGAFIFLRFISPAIVSPSDIDLEMPDDPAIRRGLMTIAKIIQNLANNVFFGKEAYMTPLNDFLQENIVNVTRFLTEINKYTPPGPDEEQDEWLDTAYDDTDNLLLHRFFDKHADKIGKELLSASKITDPLASDGDAKTSWQAICEAIVENNTETAAPQLATLGSREHQPYLDIMAKCGHRDTSSVHHLFVEATVFKHPSAVFVLSVSKIDVEVLDIELLQCYIFKVLTSSAMENRTFEIIFDWTNFTPMSHVPTLWVKRTHEMIPVDVRERFVKARFLTPNDLALKYMRRLSCLASGERFAKSYSTHLSVRDLLKDFGTKSVSLPSLDYALHQEEEQRDEFYEVTMRQNHPMRVPVTLEVATSHLRITTMKPSSTLSCRATEIIPLNDVSDVYNVSTGHDPHEFIIRKIRQSSTLYFTSPMRDTIVKAIRAAKGSARNTRSPVAERFSKLSNVVATLLHIGMLHISGEDEELRAAGFELLVATCTYLDFEGRPVVPSRAIFLPGHPAQFVTQLSEKLAAFSPELTLDLINESCTSLLQNSKATLTQKINLLQYISPWIKNMDKFAEPGHKFYEHSGTKFRDCVRMLIEISYPPPDGSIVKLDNIYPMVQKSVWSEVGKLDSNVVNIVLDELMRAAVDGGIASKKGDVIADIMSGITSINVRGRIFARIRKVLGKTQSRPTKDLADNFHWTEIACLIRMCLVANSQPRNLTNAQLYVPELVHMVCLTAATGDLLVRTSVYGVVMNLLQSVHYARRGETESSPEIRALIDECALPDKLKCFGLVRTSPTSEYCVYEFSNDRAYLDALEELCHLLARIMKAVAGNQGLLNVWRARWMSLVTSSAFQLSPAIQVRAFVSLGILATSDVDDDLLYQILVAYKTALLRASDTETLTVVSMLRCICRVVPALPPQSRYLPQLFWLGVALLQVGLMSPYIEAIQLLKTTVGRMAEQGLFRDRGVAATLLDGRLAMEDCIDQVDDALGLSFDASFSFALAAVVFKGIRHAKLRSHAADALRTMLRVTVHSCGEPDHADGPGAPICQETLGYFLALISLSTSSTTFKKLLQDADVHESWYSEDVLPADLDEDAAVKIPHGLIGAEDANDALLVVAFIVAMLYSAQGDDKETEMLYDILAQIATTHPDTISLMFDAISDKVKDAFSNASRAEVLSYVSSIFRIAMRDRSKISSSMSAGYRTASASSLSTVDEGNGVPQPEQPYEKRLAEFRMHGLVKNFTFVSGANAQKTINWISELVVKIIE</sequence>
<feature type="compositionally biased region" description="Polar residues" evidence="3">
    <location>
        <begin position="289"/>
        <end position="299"/>
    </location>
</feature>
<protein>
    <submittedName>
        <fullName evidence="5">Ras GTPase activating protein ira2</fullName>
    </submittedName>
</protein>
<dbReference type="PANTHER" id="PTHR10194:SF142">
    <property type="entry name" value="NEUROFIBROMIN"/>
    <property type="match status" value="1"/>
</dbReference>
<evidence type="ECO:0000256" key="3">
    <source>
        <dbReference type="SAM" id="MobiDB-lite"/>
    </source>
</evidence>